<dbReference type="SUPFAM" id="SSF46785">
    <property type="entry name" value="Winged helix' DNA-binding domain"/>
    <property type="match status" value="1"/>
</dbReference>
<keyword evidence="8" id="KW-1185">Reference proteome</keyword>
<feature type="region of interest" description="Disordered" evidence="5">
    <location>
        <begin position="1012"/>
        <end position="1033"/>
    </location>
</feature>
<dbReference type="Gene3D" id="1.10.8.430">
    <property type="entry name" value="Helical domain of apoptotic protease-activating factors"/>
    <property type="match status" value="1"/>
</dbReference>
<comment type="caution">
    <text evidence="7">The sequence shown here is derived from an EMBL/GenBank/DDBJ whole genome shotgun (WGS) entry which is preliminary data.</text>
</comment>
<evidence type="ECO:0000256" key="2">
    <source>
        <dbReference type="ARBA" id="ARBA00022737"/>
    </source>
</evidence>
<evidence type="ECO:0000259" key="6">
    <source>
        <dbReference type="PROSITE" id="PS50104"/>
    </source>
</evidence>
<evidence type="ECO:0000256" key="5">
    <source>
        <dbReference type="SAM" id="MobiDB-lite"/>
    </source>
</evidence>
<dbReference type="GO" id="GO:0006952">
    <property type="term" value="P:defense response"/>
    <property type="evidence" value="ECO:0007669"/>
    <property type="project" value="UniProtKB-KW"/>
</dbReference>
<dbReference type="Gene3D" id="3.40.50.300">
    <property type="entry name" value="P-loop containing nucleotide triphosphate hydrolases"/>
    <property type="match status" value="1"/>
</dbReference>
<dbReference type="SMART" id="SM00382">
    <property type="entry name" value="AAA"/>
    <property type="match status" value="1"/>
</dbReference>
<sequence length="1033" mass="117674">MSSSSNPRWLYDVFISFRGEDTRPGFVSHLYSALSNAGVNTFIDDAKLVKGMEVEPDLKRAIEGSHIALVVFSQNYSESYWCLRELELIVDCHSDYGQLLLPIFYHVPPSHVRKQTGDFGKALNKLAERRFGGNGMLDLLLRWGRILTQATRLIGWHITDSMDEAEIVKKIVEGVLEKLDNTLLPITEFPVGLESRVQRVIGFMKNKSSKNYMVGIWGMGGSGKTTMAKAIYNKIRCEFEYQSFIENVGQGCENDNRGHIRLQEQLLSDVLKRKVNIQSISIGRTMIKAKLLTKSLLVVLDDLTEIEQIEAIDGNSKWTWFGSVLIVTTRDLHLLNLLQVDCVFQMDEMDGNESLELFSWHAFREKSPRENFSILSRKIVTHCGGLPLTLEVLGSYLYERTQGEWKSLLSKLKKIPSDKVKEKLRISYDDLDGGEKNVFLDICCFFIGKDRAYVAQILNGCGFCPKIEIAVLIERSLIKIEKTNKLAMHNLLRDLGRDIVYQSSPKKPEKRSRLGAHEDVLDVFTRHAGTKAIEGLALKLQRPGEVCFNSKTFEKMKRLRILKFNDVKLVGDYKYLPKELRWVCWQGFPLKHLPDNFDPKNVVAIELKNSNLKLLWREAPRILDKLKYLNLSHSMSLKHTPDFSQLPNLEKLILENCTSLTKVHQSIGNLNSLHLLNLKKCGSLRNLPRRMYRLKSLETLILTGCSKIAKLDEDIEQMESLTTLIANNTTIKEVPRSIVRLKSIGYVSLCGFEGLASNIVPSIIWSWMSPTMNSRCHVHPSWDMSSSLVSMDVQNNTLGDLAPMLSSFSKLRSIWVQCCTVVQLTQEVKRILDGQYGVNFTELKTTSYASQVSDVSMRSLLIGMGSCGHLIDIVGNNILQGLTMDVSNYFFPLPGDNDPVWLTHTGEGCSVYFKVPQDFPMQGMLLCVVYSTILKETAISFNNEDWLGIVSNLGPGDKVEIFVHCLQGFSIKKTAVYLIRDEESRPKGTIIAELNKQRRDESLQRFREKRRNRLQVRRERSRKRCKSVEKEQK</sequence>
<protein>
    <recommendedName>
        <fullName evidence="6">TIR domain-containing protein</fullName>
    </recommendedName>
</protein>
<dbReference type="Gene3D" id="3.40.50.10140">
    <property type="entry name" value="Toll/interleukin-1 receptor homology (TIR) domain"/>
    <property type="match status" value="1"/>
</dbReference>
<reference evidence="7 8" key="1">
    <citation type="submission" date="2024-01" db="EMBL/GenBank/DDBJ databases">
        <title>The genomes of 5 underutilized Papilionoideae crops provide insights into root nodulation and disease resistance.</title>
        <authorList>
            <person name="Yuan L."/>
        </authorList>
    </citation>
    <scope>NUCLEOTIDE SEQUENCE [LARGE SCALE GENOMIC DNA]</scope>
    <source>
        <strain evidence="7">LY-2023</strain>
        <tissue evidence="7">Leaf</tissue>
    </source>
</reference>
<organism evidence="7 8">
    <name type="scientific">Clitoria ternatea</name>
    <name type="common">Butterfly pea</name>
    <dbReference type="NCBI Taxonomy" id="43366"/>
    <lineage>
        <taxon>Eukaryota</taxon>
        <taxon>Viridiplantae</taxon>
        <taxon>Streptophyta</taxon>
        <taxon>Embryophyta</taxon>
        <taxon>Tracheophyta</taxon>
        <taxon>Spermatophyta</taxon>
        <taxon>Magnoliopsida</taxon>
        <taxon>eudicotyledons</taxon>
        <taxon>Gunneridae</taxon>
        <taxon>Pentapetalae</taxon>
        <taxon>rosids</taxon>
        <taxon>fabids</taxon>
        <taxon>Fabales</taxon>
        <taxon>Fabaceae</taxon>
        <taxon>Papilionoideae</taxon>
        <taxon>50 kb inversion clade</taxon>
        <taxon>NPAAA clade</taxon>
        <taxon>indigoferoid/millettioid clade</taxon>
        <taxon>Phaseoleae</taxon>
        <taxon>Clitoria</taxon>
    </lineage>
</organism>
<dbReference type="PANTHER" id="PTHR11017">
    <property type="entry name" value="LEUCINE-RICH REPEAT-CONTAINING PROTEIN"/>
    <property type="match status" value="1"/>
</dbReference>
<dbReference type="PROSITE" id="PS50104">
    <property type="entry name" value="TIR"/>
    <property type="match status" value="1"/>
</dbReference>
<dbReference type="InterPro" id="IPR058192">
    <property type="entry name" value="WHD_ROQ1-like"/>
</dbReference>
<dbReference type="Pfam" id="PF23282">
    <property type="entry name" value="WHD_ROQ1"/>
    <property type="match status" value="1"/>
</dbReference>
<evidence type="ECO:0000256" key="1">
    <source>
        <dbReference type="ARBA" id="ARBA00022614"/>
    </source>
</evidence>
<accession>A0AAN9P6V9</accession>
<dbReference type="Pfam" id="PF01582">
    <property type="entry name" value="TIR"/>
    <property type="match status" value="1"/>
</dbReference>
<name>A0AAN9P6V9_CLITE</name>
<dbReference type="AlphaFoldDB" id="A0AAN9P6V9"/>
<proteinExistence type="predicted"/>
<dbReference type="SUPFAM" id="SSF52058">
    <property type="entry name" value="L domain-like"/>
    <property type="match status" value="1"/>
</dbReference>
<dbReference type="InterPro" id="IPR036390">
    <property type="entry name" value="WH_DNA-bd_sf"/>
</dbReference>
<feature type="domain" description="TIR" evidence="6">
    <location>
        <begin position="9"/>
        <end position="179"/>
    </location>
</feature>
<evidence type="ECO:0000256" key="4">
    <source>
        <dbReference type="ARBA" id="ARBA00023027"/>
    </source>
</evidence>
<evidence type="ECO:0000256" key="3">
    <source>
        <dbReference type="ARBA" id="ARBA00022821"/>
    </source>
</evidence>
<gene>
    <name evidence="7" type="ORF">RJT34_21940</name>
</gene>
<dbReference type="FunFam" id="3.40.50.10140:FF:000007">
    <property type="entry name" value="Disease resistance protein (TIR-NBS-LRR class)"/>
    <property type="match status" value="1"/>
</dbReference>
<dbReference type="Proteomes" id="UP001359559">
    <property type="component" value="Unassembled WGS sequence"/>
</dbReference>
<dbReference type="SUPFAM" id="SSF52540">
    <property type="entry name" value="P-loop containing nucleoside triphosphate hydrolases"/>
    <property type="match status" value="1"/>
</dbReference>
<dbReference type="Pfam" id="PF00931">
    <property type="entry name" value="NB-ARC"/>
    <property type="match status" value="1"/>
</dbReference>
<dbReference type="InterPro" id="IPR002182">
    <property type="entry name" value="NB-ARC"/>
</dbReference>
<dbReference type="InterPro" id="IPR044974">
    <property type="entry name" value="Disease_R_plants"/>
</dbReference>
<dbReference type="InterPro" id="IPR042197">
    <property type="entry name" value="Apaf_helical"/>
</dbReference>
<evidence type="ECO:0000313" key="8">
    <source>
        <dbReference type="Proteomes" id="UP001359559"/>
    </source>
</evidence>
<dbReference type="InterPro" id="IPR032675">
    <property type="entry name" value="LRR_dom_sf"/>
</dbReference>
<evidence type="ECO:0000313" key="7">
    <source>
        <dbReference type="EMBL" id="KAK7286729.1"/>
    </source>
</evidence>
<dbReference type="InterPro" id="IPR000157">
    <property type="entry name" value="TIR_dom"/>
</dbReference>
<keyword evidence="1" id="KW-0433">Leucine-rich repeat</keyword>
<dbReference type="InterPro" id="IPR035897">
    <property type="entry name" value="Toll_tir_struct_dom_sf"/>
</dbReference>
<dbReference type="PRINTS" id="PR00364">
    <property type="entry name" value="DISEASERSIST"/>
</dbReference>
<dbReference type="GO" id="GO:0007165">
    <property type="term" value="P:signal transduction"/>
    <property type="evidence" value="ECO:0007669"/>
    <property type="project" value="InterPro"/>
</dbReference>
<feature type="compositionally biased region" description="Basic residues" evidence="5">
    <location>
        <begin position="1012"/>
        <end position="1025"/>
    </location>
</feature>
<keyword evidence="3" id="KW-0611">Plant defense</keyword>
<dbReference type="InterPro" id="IPR027417">
    <property type="entry name" value="P-loop_NTPase"/>
</dbReference>
<dbReference type="PANTHER" id="PTHR11017:SF560">
    <property type="entry name" value="RESISTANCE PROTEIN (TIR-NBS-LRR CLASS), PUTATIVE-RELATED"/>
    <property type="match status" value="1"/>
</dbReference>
<keyword evidence="4" id="KW-0520">NAD</keyword>
<dbReference type="SMART" id="SM00255">
    <property type="entry name" value="TIR"/>
    <property type="match status" value="1"/>
</dbReference>
<dbReference type="EMBL" id="JAYKXN010000005">
    <property type="protein sequence ID" value="KAK7286729.1"/>
    <property type="molecule type" value="Genomic_DNA"/>
</dbReference>
<dbReference type="Gene3D" id="3.80.10.10">
    <property type="entry name" value="Ribonuclease Inhibitor"/>
    <property type="match status" value="1"/>
</dbReference>
<dbReference type="GO" id="GO:0043531">
    <property type="term" value="F:ADP binding"/>
    <property type="evidence" value="ECO:0007669"/>
    <property type="project" value="InterPro"/>
</dbReference>
<dbReference type="InterPro" id="IPR003593">
    <property type="entry name" value="AAA+_ATPase"/>
</dbReference>
<dbReference type="SUPFAM" id="SSF52200">
    <property type="entry name" value="Toll/Interleukin receptor TIR domain"/>
    <property type="match status" value="1"/>
</dbReference>
<keyword evidence="2" id="KW-0677">Repeat</keyword>